<reference evidence="3 4" key="1">
    <citation type="submission" date="2019-03" db="EMBL/GenBank/DDBJ databases">
        <title>Genomics of glacier-inhabiting Cryobacterium strains.</title>
        <authorList>
            <person name="Liu Q."/>
            <person name="Xin Y.-H."/>
        </authorList>
    </citation>
    <scope>NUCLEOTIDE SEQUENCE [LARGE SCALE GENOMIC DNA]</scope>
    <source>
        <strain evidence="3 4">RHLT2-21</strain>
    </source>
</reference>
<organism evidence="3 4">
    <name type="scientific">Cryobacterium mannosilyticum</name>
    <dbReference type="NCBI Taxonomy" id="1259190"/>
    <lineage>
        <taxon>Bacteria</taxon>
        <taxon>Bacillati</taxon>
        <taxon>Actinomycetota</taxon>
        <taxon>Actinomycetes</taxon>
        <taxon>Micrococcales</taxon>
        <taxon>Microbacteriaceae</taxon>
        <taxon>Cryobacterium</taxon>
    </lineage>
</organism>
<dbReference type="InterPro" id="IPR014710">
    <property type="entry name" value="RmlC-like_jellyroll"/>
</dbReference>
<accession>A0A4R8WEQ4</accession>
<dbReference type="RefSeq" id="WP_134507406.1">
    <property type="nucleotide sequence ID" value="NZ_SOFM01000010.1"/>
</dbReference>
<feature type="compositionally biased region" description="Polar residues" evidence="1">
    <location>
        <begin position="148"/>
        <end position="161"/>
    </location>
</feature>
<feature type="region of interest" description="Disordered" evidence="1">
    <location>
        <begin position="130"/>
        <end position="161"/>
    </location>
</feature>
<dbReference type="PANTHER" id="PTHR43346:SF1">
    <property type="entry name" value="QUERCETIN 2,3-DIOXYGENASE-RELATED"/>
    <property type="match status" value="1"/>
</dbReference>
<comment type="caution">
    <text evidence="3">The sequence shown here is derived from an EMBL/GenBank/DDBJ whole genome shotgun (WGS) entry which is preliminary data.</text>
</comment>
<evidence type="ECO:0000256" key="1">
    <source>
        <dbReference type="SAM" id="MobiDB-lite"/>
    </source>
</evidence>
<dbReference type="PANTHER" id="PTHR43346">
    <property type="entry name" value="LIGAND BINDING DOMAIN PROTEIN, PUTATIVE (AFU_ORTHOLOGUE AFUA_6G14370)-RELATED"/>
    <property type="match status" value="1"/>
</dbReference>
<feature type="domain" description="Cupin type-2" evidence="2">
    <location>
        <begin position="39"/>
        <end position="114"/>
    </location>
</feature>
<evidence type="ECO:0000313" key="4">
    <source>
        <dbReference type="Proteomes" id="UP000297643"/>
    </source>
</evidence>
<sequence>MTRSDIGPHPDSFDLETATIENTNYRTVAWTGLYLQVTLMCIPAGESIGLEMHPDTDQFLRLDAGTGKAQMGPDKDKLVFEQDVSDGWCILVPAGTWHNVTNTGDGPMNLYVIYAPVHHAAGNIHTTADAAAEDESAGTDTPPAWTKQPATSHPDQAASDQ</sequence>
<gene>
    <name evidence="3" type="ORF">E3O32_04945</name>
</gene>
<evidence type="ECO:0000259" key="2">
    <source>
        <dbReference type="Pfam" id="PF07883"/>
    </source>
</evidence>
<dbReference type="InterPro" id="IPR052538">
    <property type="entry name" value="Flavonoid_dioxygenase-like"/>
</dbReference>
<dbReference type="SUPFAM" id="SSF51182">
    <property type="entry name" value="RmlC-like cupins"/>
    <property type="match status" value="1"/>
</dbReference>
<dbReference type="Gene3D" id="2.60.120.10">
    <property type="entry name" value="Jelly Rolls"/>
    <property type="match status" value="1"/>
</dbReference>
<dbReference type="InterPro" id="IPR011051">
    <property type="entry name" value="RmlC_Cupin_sf"/>
</dbReference>
<proteinExistence type="predicted"/>
<evidence type="ECO:0000313" key="3">
    <source>
        <dbReference type="EMBL" id="TFC06424.1"/>
    </source>
</evidence>
<dbReference type="Proteomes" id="UP000297643">
    <property type="component" value="Unassembled WGS sequence"/>
</dbReference>
<dbReference type="AlphaFoldDB" id="A0A4R8WEQ4"/>
<name>A0A4R8WEQ4_9MICO</name>
<dbReference type="Pfam" id="PF07883">
    <property type="entry name" value="Cupin_2"/>
    <property type="match status" value="1"/>
</dbReference>
<keyword evidence="4" id="KW-1185">Reference proteome</keyword>
<protein>
    <submittedName>
        <fullName evidence="3">Cupin domain-containing protein</fullName>
    </submittedName>
</protein>
<dbReference type="EMBL" id="SOFM01000010">
    <property type="protein sequence ID" value="TFC06424.1"/>
    <property type="molecule type" value="Genomic_DNA"/>
</dbReference>
<dbReference type="CDD" id="cd02223">
    <property type="entry name" value="cupin_Bh2720-like"/>
    <property type="match status" value="1"/>
</dbReference>
<dbReference type="InterPro" id="IPR013096">
    <property type="entry name" value="Cupin_2"/>
</dbReference>